<comment type="caution">
    <text evidence="10">The sequence shown here is derived from an EMBL/GenBank/DDBJ whole genome shotgun (WGS) entry which is preliminary data.</text>
</comment>
<dbReference type="SUPFAM" id="SSF57716">
    <property type="entry name" value="Glucocorticoid receptor-like (DNA-binding domain)"/>
    <property type="match status" value="2"/>
</dbReference>
<dbReference type="PANTHER" id="PTHR24082">
    <property type="entry name" value="NUCLEAR HORMONE RECEPTOR"/>
    <property type="match status" value="1"/>
</dbReference>
<dbReference type="Proteomes" id="UP000663889">
    <property type="component" value="Unassembled WGS sequence"/>
</dbReference>
<organism evidence="10 11">
    <name type="scientific">Rotaria sordida</name>
    <dbReference type="NCBI Taxonomy" id="392033"/>
    <lineage>
        <taxon>Eukaryota</taxon>
        <taxon>Metazoa</taxon>
        <taxon>Spiralia</taxon>
        <taxon>Gnathifera</taxon>
        <taxon>Rotifera</taxon>
        <taxon>Eurotatoria</taxon>
        <taxon>Bdelloidea</taxon>
        <taxon>Philodinida</taxon>
        <taxon>Philodinidae</taxon>
        <taxon>Rotaria</taxon>
    </lineage>
</organism>
<dbReference type="SUPFAM" id="SSF48508">
    <property type="entry name" value="Nuclear receptor ligand-binding domain"/>
    <property type="match status" value="1"/>
</dbReference>
<dbReference type="Gene3D" id="3.30.50.10">
    <property type="entry name" value="Erythroid Transcription Factor GATA-1, subunit A"/>
    <property type="match status" value="2"/>
</dbReference>
<dbReference type="PANTHER" id="PTHR24082:SF473">
    <property type="entry name" value="ECDYSONE-INDUCED PROTEIN 75B, ISOFORM B"/>
    <property type="match status" value="1"/>
</dbReference>
<name>A0A814TUX4_9BILA</name>
<evidence type="ECO:0000256" key="3">
    <source>
        <dbReference type="ARBA" id="ARBA00022833"/>
    </source>
</evidence>
<evidence type="ECO:0000256" key="4">
    <source>
        <dbReference type="ARBA" id="ARBA00023015"/>
    </source>
</evidence>
<dbReference type="GO" id="GO:0030154">
    <property type="term" value="P:cell differentiation"/>
    <property type="evidence" value="ECO:0007669"/>
    <property type="project" value="TreeGrafter"/>
</dbReference>
<dbReference type="PROSITE" id="PS00031">
    <property type="entry name" value="NUCLEAR_REC_DBD_1"/>
    <property type="match status" value="2"/>
</dbReference>
<keyword evidence="3" id="KW-0862">Zinc</keyword>
<dbReference type="GO" id="GO:0000122">
    <property type="term" value="P:negative regulation of transcription by RNA polymerase II"/>
    <property type="evidence" value="ECO:0007669"/>
    <property type="project" value="TreeGrafter"/>
</dbReference>
<dbReference type="InterPro" id="IPR001628">
    <property type="entry name" value="Znf_hrmn_rcpt"/>
</dbReference>
<dbReference type="PROSITE" id="PS51257">
    <property type="entry name" value="PROKAR_LIPOPROTEIN"/>
    <property type="match status" value="1"/>
</dbReference>
<keyword evidence="1" id="KW-0479">Metal-binding</keyword>
<sequence length="482" mass="54908">MSKSNITSSECKICGDSASFSHYGVTACQSCKMFFKRNAENRRETLKCHFDDQCEVNINNRHVCAACRLEKCFKVGMCIEMIRCPQSRNKRKNTISSALVPVRSRQNEQSKKVTFMSKSNKTSSECKICGDSASFSHYGVIACQSCKMFFKRNAENRKETLKCHFDGQCEVNINNRHVCAACRLEKCFKVGMCIAMIRCPQSRNKRKNTTSSALVPVRSRQNEQSIKLPTLNLLDQDRSLLTTDQWNLLSNLIHSYDEHNALTFAKNFVNEINSLHPKLRFKIDSAKTVEISKILCQTAEPFIQSNHHFASLPLHNRSIILRGTVYNISCLGASLTVRESGLIESSAYRHGLEITYGTIPYNLSLNMILSLDQDFDLVKLSLSIFAFCTSGCILYDENTSPIRLTDIQSFLSIQNMYAEIVWKYLLYKYSFEQSVIRFSHLVYSMIAVVTITSHLQTVKNHTDVIDTLIENIEHGQMNIDDN</sequence>
<evidence type="ECO:0000256" key="2">
    <source>
        <dbReference type="ARBA" id="ARBA00022771"/>
    </source>
</evidence>
<dbReference type="AlphaFoldDB" id="A0A814TUX4"/>
<evidence type="ECO:0000256" key="1">
    <source>
        <dbReference type="ARBA" id="ARBA00022723"/>
    </source>
</evidence>
<dbReference type="InterPro" id="IPR013088">
    <property type="entry name" value="Znf_NHR/GATA"/>
</dbReference>
<reference evidence="10" key="1">
    <citation type="submission" date="2021-02" db="EMBL/GenBank/DDBJ databases">
        <authorList>
            <person name="Nowell W R."/>
        </authorList>
    </citation>
    <scope>NUCLEOTIDE SEQUENCE</scope>
</reference>
<keyword evidence="4" id="KW-0805">Transcription regulation</keyword>
<keyword evidence="6" id="KW-0804">Transcription</keyword>
<keyword evidence="2" id="KW-0863">Zinc-finger</keyword>
<evidence type="ECO:0000256" key="5">
    <source>
        <dbReference type="ARBA" id="ARBA00023125"/>
    </source>
</evidence>
<protein>
    <recommendedName>
        <fullName evidence="9">Nuclear receptor domain-containing protein</fullName>
    </recommendedName>
</protein>
<evidence type="ECO:0000313" key="10">
    <source>
        <dbReference type="EMBL" id="CAF1164893.1"/>
    </source>
</evidence>
<dbReference type="PROSITE" id="PS51030">
    <property type="entry name" value="NUCLEAR_REC_DBD_2"/>
    <property type="match status" value="2"/>
</dbReference>
<dbReference type="GO" id="GO:0045944">
    <property type="term" value="P:positive regulation of transcription by RNA polymerase II"/>
    <property type="evidence" value="ECO:0007669"/>
    <property type="project" value="TreeGrafter"/>
</dbReference>
<dbReference type="InterPro" id="IPR035500">
    <property type="entry name" value="NHR-like_dom_sf"/>
</dbReference>
<dbReference type="EMBL" id="CAJNOU010001181">
    <property type="protein sequence ID" value="CAF1164893.1"/>
    <property type="molecule type" value="Genomic_DNA"/>
</dbReference>
<dbReference type="GO" id="GO:0004879">
    <property type="term" value="F:nuclear receptor activity"/>
    <property type="evidence" value="ECO:0007669"/>
    <property type="project" value="TreeGrafter"/>
</dbReference>
<keyword evidence="5" id="KW-0238">DNA-binding</keyword>
<dbReference type="InterPro" id="IPR050234">
    <property type="entry name" value="Nuclear_hormone_rcpt_NR1"/>
</dbReference>
<evidence type="ECO:0000256" key="7">
    <source>
        <dbReference type="ARBA" id="ARBA00023170"/>
    </source>
</evidence>
<feature type="domain" description="Nuclear receptor" evidence="9">
    <location>
        <begin position="8"/>
        <end position="84"/>
    </location>
</feature>
<dbReference type="SMART" id="SM00399">
    <property type="entry name" value="ZnF_C4"/>
    <property type="match status" value="2"/>
</dbReference>
<evidence type="ECO:0000259" key="9">
    <source>
        <dbReference type="PROSITE" id="PS51030"/>
    </source>
</evidence>
<dbReference type="Pfam" id="PF00105">
    <property type="entry name" value="zf-C4"/>
    <property type="match status" value="2"/>
</dbReference>
<proteinExistence type="predicted"/>
<accession>A0A814TUX4</accession>
<dbReference type="GO" id="GO:0000978">
    <property type="term" value="F:RNA polymerase II cis-regulatory region sequence-specific DNA binding"/>
    <property type="evidence" value="ECO:0007669"/>
    <property type="project" value="TreeGrafter"/>
</dbReference>
<keyword evidence="8" id="KW-0539">Nucleus</keyword>
<evidence type="ECO:0000313" key="11">
    <source>
        <dbReference type="Proteomes" id="UP000663889"/>
    </source>
</evidence>
<gene>
    <name evidence="10" type="ORF">SEV965_LOCUS19183</name>
</gene>
<evidence type="ECO:0000256" key="6">
    <source>
        <dbReference type="ARBA" id="ARBA00023163"/>
    </source>
</evidence>
<feature type="domain" description="Nuclear receptor" evidence="9">
    <location>
        <begin position="123"/>
        <end position="199"/>
    </location>
</feature>
<dbReference type="GO" id="GO:0008270">
    <property type="term" value="F:zinc ion binding"/>
    <property type="evidence" value="ECO:0007669"/>
    <property type="project" value="UniProtKB-KW"/>
</dbReference>
<evidence type="ECO:0000256" key="8">
    <source>
        <dbReference type="ARBA" id="ARBA00023242"/>
    </source>
</evidence>
<keyword evidence="7" id="KW-0675">Receptor</keyword>
<dbReference type="PRINTS" id="PR00047">
    <property type="entry name" value="STROIDFINGER"/>
</dbReference>